<organism evidence="2 3">
    <name type="scientific">Erysiphe pulchra</name>
    <dbReference type="NCBI Taxonomy" id="225359"/>
    <lineage>
        <taxon>Eukaryota</taxon>
        <taxon>Fungi</taxon>
        <taxon>Dikarya</taxon>
        <taxon>Ascomycota</taxon>
        <taxon>Pezizomycotina</taxon>
        <taxon>Leotiomycetes</taxon>
        <taxon>Erysiphales</taxon>
        <taxon>Erysiphaceae</taxon>
        <taxon>Erysiphe</taxon>
    </lineage>
</organism>
<accession>A0A2S4PSG3</accession>
<protein>
    <submittedName>
        <fullName evidence="2">Uncharacterized protein</fullName>
    </submittedName>
</protein>
<dbReference type="OrthoDB" id="4948765at2759"/>
<evidence type="ECO:0000313" key="2">
    <source>
        <dbReference type="EMBL" id="POS84970.1"/>
    </source>
</evidence>
<keyword evidence="3" id="KW-1185">Reference proteome</keyword>
<comment type="caution">
    <text evidence="2">The sequence shown here is derived from an EMBL/GenBank/DDBJ whole genome shotgun (WGS) entry which is preliminary data.</text>
</comment>
<evidence type="ECO:0000313" key="3">
    <source>
        <dbReference type="Proteomes" id="UP000237438"/>
    </source>
</evidence>
<gene>
    <name evidence="2" type="ORF">EPUL_002442</name>
</gene>
<reference evidence="2 3" key="1">
    <citation type="submission" date="2017-10" db="EMBL/GenBank/DDBJ databases">
        <title>Development of genomic resources for the powdery mildew, Erysiphe pulchra.</title>
        <authorList>
            <person name="Wadl P.A."/>
            <person name="Mack B.M."/>
            <person name="Moore G."/>
            <person name="Beltz S.B."/>
        </authorList>
    </citation>
    <scope>NUCLEOTIDE SEQUENCE [LARGE SCALE GENOMIC DNA]</scope>
    <source>
        <strain evidence="2">Cflorida</strain>
    </source>
</reference>
<proteinExistence type="predicted"/>
<dbReference type="AlphaFoldDB" id="A0A2S4PSG3"/>
<evidence type="ECO:0000256" key="1">
    <source>
        <dbReference type="SAM" id="MobiDB-lite"/>
    </source>
</evidence>
<feature type="region of interest" description="Disordered" evidence="1">
    <location>
        <begin position="106"/>
        <end position="138"/>
    </location>
</feature>
<dbReference type="STRING" id="225359.A0A2S4PSG3"/>
<sequence>MAVKAVNDSVRPDRIVPTILVFGAYPRMTKNSPPSLSVTSRAEAIRKATKYIQRIQAKTSLEYDEKIKDGQDLTSSWRLTEKNALSKCHTGSLDFDVSSRGHSDCDFDPTPLDSQQELPVKRGRDRPKGTRNQPKLDNVSADFEKIRNKDHCEQMTTIFLTSKERSDYELAVQLRNKSIISTPGKPFEISDTKEFGELQSNGVFILFLGEEIHII</sequence>
<dbReference type="Proteomes" id="UP000237438">
    <property type="component" value="Unassembled WGS sequence"/>
</dbReference>
<name>A0A2S4PSG3_9PEZI</name>
<dbReference type="EMBL" id="PEDP01000782">
    <property type="protein sequence ID" value="POS84970.1"/>
    <property type="molecule type" value="Genomic_DNA"/>
</dbReference>
<feature type="compositionally biased region" description="Basic and acidic residues" evidence="1">
    <location>
        <begin position="119"/>
        <end position="128"/>
    </location>
</feature>